<name>A0A7Y2Q1E4_9MICO</name>
<keyword evidence="3" id="KW-1185">Reference proteome</keyword>
<feature type="transmembrane region" description="Helical" evidence="1">
    <location>
        <begin position="6"/>
        <end position="31"/>
    </location>
</feature>
<organism evidence="2 3">
    <name type="scientific">Microbacterium ulmi</name>
    <dbReference type="NCBI Taxonomy" id="179095"/>
    <lineage>
        <taxon>Bacteria</taxon>
        <taxon>Bacillati</taxon>
        <taxon>Actinomycetota</taxon>
        <taxon>Actinomycetes</taxon>
        <taxon>Micrococcales</taxon>
        <taxon>Microbacteriaceae</taxon>
        <taxon>Microbacterium</taxon>
    </lineage>
</organism>
<protein>
    <submittedName>
        <fullName evidence="2">Uncharacterized protein</fullName>
    </submittedName>
</protein>
<evidence type="ECO:0000256" key="1">
    <source>
        <dbReference type="SAM" id="Phobius"/>
    </source>
</evidence>
<evidence type="ECO:0000313" key="3">
    <source>
        <dbReference type="Proteomes" id="UP000543598"/>
    </source>
</evidence>
<gene>
    <name evidence="2" type="ORF">HLA99_15770</name>
</gene>
<evidence type="ECO:0000313" key="2">
    <source>
        <dbReference type="EMBL" id="NNH05303.1"/>
    </source>
</evidence>
<reference evidence="2 3" key="1">
    <citation type="submission" date="2020-05" db="EMBL/GenBank/DDBJ databases">
        <title>MicrobeNet Type strains.</title>
        <authorList>
            <person name="Nicholson A.C."/>
        </authorList>
    </citation>
    <scope>NUCLEOTIDE SEQUENCE [LARGE SCALE GENOMIC DNA]</scope>
    <source>
        <strain evidence="2 3">JCM 14282</strain>
    </source>
</reference>
<comment type="caution">
    <text evidence="2">The sequence shown here is derived from an EMBL/GenBank/DDBJ whole genome shotgun (WGS) entry which is preliminary data.</text>
</comment>
<dbReference type="Proteomes" id="UP000543598">
    <property type="component" value="Unassembled WGS sequence"/>
</dbReference>
<keyword evidence="1" id="KW-0812">Transmembrane</keyword>
<sequence length="84" mass="9044">MSTEIIAIVVSSAGVVVTVGVALFAGLAWVVRRIDAVESKLTTRIDAVEDKLVERIDAMGRELTEVKVSVARWEGPRPRLILGG</sequence>
<keyword evidence="1" id="KW-0472">Membrane</keyword>
<accession>A0A7Y2Q1E4</accession>
<proteinExistence type="predicted"/>
<dbReference type="AlphaFoldDB" id="A0A7Y2Q1E4"/>
<keyword evidence="1" id="KW-1133">Transmembrane helix</keyword>
<dbReference type="EMBL" id="JABEMB010000040">
    <property type="protein sequence ID" value="NNH05303.1"/>
    <property type="molecule type" value="Genomic_DNA"/>
</dbReference>